<dbReference type="Pfam" id="PF11720">
    <property type="entry name" value="Inhibitor_I78"/>
    <property type="match status" value="1"/>
</dbReference>
<protein>
    <recommendedName>
        <fullName evidence="4">Peptidase inhibitor I78 family protein</fullName>
    </recommendedName>
</protein>
<reference evidence="2 3" key="1">
    <citation type="journal article" date="2013" name="Int. J. Syst. Evol. Microbiol.">
        <title>Marinicauda pacifica gen. nov., sp. nov., a prosthecate alphaproteobacterium of the family Hyphomonadaceae isolated from deep seawater.</title>
        <authorList>
            <person name="Zhang X.Y."/>
            <person name="Li G.W."/>
            <person name="Wang C.S."/>
            <person name="Zhang Y.J."/>
            <person name="Xu X.W."/>
            <person name="Li H."/>
            <person name="Liu A."/>
            <person name="Liu C."/>
            <person name="Xie B.B."/>
            <person name="Qin Q.L."/>
            <person name="Xu Z."/>
            <person name="Chen X.L."/>
            <person name="Zhou B.C."/>
            <person name="Zhang Y.Z."/>
        </authorList>
    </citation>
    <scope>NUCLEOTIDE SEQUENCE [LARGE SCALE GENOMIC DNA]</scope>
    <source>
        <strain evidence="2 3">P-1 km-3</strain>
    </source>
</reference>
<evidence type="ECO:0000256" key="1">
    <source>
        <dbReference type="SAM" id="SignalP"/>
    </source>
</evidence>
<keyword evidence="3" id="KW-1185">Reference proteome</keyword>
<sequence>MGEESMIRIFAMISLAGLVLGACAANQDVTEVDMSELDEDGAEARECAADQYQMLVGQPGTEVHTPSLPQPHRIYGEGDMVTMDYRPERLNVVIGGNGEVMEVKCG</sequence>
<comment type="caution">
    <text evidence="2">The sequence shown here is derived from an EMBL/GenBank/DDBJ whole genome shotgun (WGS) entry which is preliminary data.</text>
</comment>
<proteinExistence type="predicted"/>
<dbReference type="EMBL" id="SRXV01000001">
    <property type="protein sequence ID" value="TGY94700.1"/>
    <property type="molecule type" value="Genomic_DNA"/>
</dbReference>
<feature type="signal peptide" evidence="1">
    <location>
        <begin position="1"/>
        <end position="24"/>
    </location>
</feature>
<name>A0A4S2HF60_9PROT</name>
<gene>
    <name evidence="2" type="ORF">E5162_05360</name>
</gene>
<keyword evidence="1" id="KW-0732">Signal</keyword>
<accession>A0A4S2HF60</accession>
<feature type="chain" id="PRO_5020973957" description="Peptidase inhibitor I78 family protein" evidence="1">
    <location>
        <begin position="25"/>
        <end position="106"/>
    </location>
</feature>
<dbReference type="AlphaFoldDB" id="A0A4S2HF60"/>
<organism evidence="2 3">
    <name type="scientific">Marinicauda pacifica</name>
    <dbReference type="NCBI Taxonomy" id="1133559"/>
    <lineage>
        <taxon>Bacteria</taxon>
        <taxon>Pseudomonadati</taxon>
        <taxon>Pseudomonadota</taxon>
        <taxon>Alphaproteobacteria</taxon>
        <taxon>Maricaulales</taxon>
        <taxon>Maricaulaceae</taxon>
        <taxon>Marinicauda</taxon>
    </lineage>
</organism>
<dbReference type="Proteomes" id="UP000305451">
    <property type="component" value="Unassembled WGS sequence"/>
</dbReference>
<evidence type="ECO:0008006" key="4">
    <source>
        <dbReference type="Google" id="ProtNLM"/>
    </source>
</evidence>
<evidence type="ECO:0000313" key="2">
    <source>
        <dbReference type="EMBL" id="TGY94700.1"/>
    </source>
</evidence>
<dbReference type="InterPro" id="IPR021719">
    <property type="entry name" value="Prot_inh_I78"/>
</dbReference>
<evidence type="ECO:0000313" key="3">
    <source>
        <dbReference type="Proteomes" id="UP000305451"/>
    </source>
</evidence>
<dbReference type="Gene3D" id="3.30.10.10">
    <property type="entry name" value="Trypsin Inhibitor V, subunit A"/>
    <property type="match status" value="1"/>
</dbReference>